<feature type="transmembrane region" description="Helical" evidence="6">
    <location>
        <begin position="285"/>
        <end position="315"/>
    </location>
</feature>
<name>A0ABY5KJ91_9ACTN</name>
<feature type="transmembrane region" description="Helical" evidence="6">
    <location>
        <begin position="86"/>
        <end position="109"/>
    </location>
</feature>
<evidence type="ECO:0000256" key="1">
    <source>
        <dbReference type="ARBA" id="ARBA00004651"/>
    </source>
</evidence>
<feature type="transmembrane region" description="Helical" evidence="6">
    <location>
        <begin position="16"/>
        <end position="35"/>
    </location>
</feature>
<evidence type="ECO:0000313" key="7">
    <source>
        <dbReference type="EMBL" id="UUI68423.1"/>
    </source>
</evidence>
<dbReference type="RefSeq" id="WP_232418470.1">
    <property type="nucleotide sequence ID" value="NZ_CP101990.1"/>
</dbReference>
<reference evidence="7 8" key="1">
    <citation type="submission" date="2022-07" db="EMBL/GenBank/DDBJ databases">
        <title>Novel species in genus Aeromicrobium.</title>
        <authorList>
            <person name="Ye L."/>
        </authorList>
    </citation>
    <scope>NUCLEOTIDE SEQUENCE [LARGE SCALE GENOMIC DNA]</scope>
    <source>
        <strain evidence="8">zg-Y50</strain>
    </source>
</reference>
<feature type="transmembrane region" description="Helical" evidence="6">
    <location>
        <begin position="378"/>
        <end position="397"/>
    </location>
</feature>
<feature type="transmembrane region" description="Helical" evidence="6">
    <location>
        <begin position="321"/>
        <end position="343"/>
    </location>
</feature>
<keyword evidence="4 6" id="KW-1133">Transmembrane helix</keyword>
<evidence type="ECO:0000256" key="2">
    <source>
        <dbReference type="ARBA" id="ARBA00022475"/>
    </source>
</evidence>
<accession>A0ABY5KJ91</accession>
<gene>
    <name evidence="7" type="ORF">NP095_14620</name>
</gene>
<dbReference type="PANTHER" id="PTHR30250:SF11">
    <property type="entry name" value="O-ANTIGEN TRANSPORTER-RELATED"/>
    <property type="match status" value="1"/>
</dbReference>
<evidence type="ECO:0000313" key="8">
    <source>
        <dbReference type="Proteomes" id="UP001315860"/>
    </source>
</evidence>
<proteinExistence type="predicted"/>
<organism evidence="7 8">
    <name type="scientific">Aeromicrobium duanguangcaii</name>
    <dbReference type="NCBI Taxonomy" id="2968086"/>
    <lineage>
        <taxon>Bacteria</taxon>
        <taxon>Bacillati</taxon>
        <taxon>Actinomycetota</taxon>
        <taxon>Actinomycetes</taxon>
        <taxon>Propionibacteriales</taxon>
        <taxon>Nocardioidaceae</taxon>
        <taxon>Aeromicrobium</taxon>
    </lineage>
</organism>
<dbReference type="Proteomes" id="UP001315860">
    <property type="component" value="Chromosome"/>
</dbReference>
<feature type="transmembrane region" description="Helical" evidence="6">
    <location>
        <begin position="115"/>
        <end position="137"/>
    </location>
</feature>
<evidence type="ECO:0000256" key="5">
    <source>
        <dbReference type="ARBA" id="ARBA00023136"/>
    </source>
</evidence>
<feature type="transmembrane region" description="Helical" evidence="6">
    <location>
        <begin position="247"/>
        <end position="265"/>
    </location>
</feature>
<protein>
    <submittedName>
        <fullName evidence="7">Oligosaccharide flippase family protein</fullName>
    </submittedName>
</protein>
<evidence type="ECO:0000256" key="4">
    <source>
        <dbReference type="ARBA" id="ARBA00022989"/>
    </source>
</evidence>
<evidence type="ECO:0000256" key="3">
    <source>
        <dbReference type="ARBA" id="ARBA00022692"/>
    </source>
</evidence>
<sequence>MSRSLLGRRLANPSSVLLLSTLVSYAVAFITGAIQARLLGPVGRGELATAVVPATLIALLATFNTQDYFANRSAVGDDPRRLVRESAGISLVLGAVLVPVYVLAVSVIHDPLSHVWWIFVGYALVLPLTLFTTNTVWIATGRERWATVAWSRMLPGLLLALGLGIAAFLGAGVLGVGATVVVTGTLGPLLALAWARMIPLGRPSLTALGAAWRFGLKAWPASTIWLFSQRIDALLVTVIATKDEVGFYVVAVSIASVLMAVSNAIGLPARNFAAQGNFVAVRKRFAISLVATAAAGCVLSAVIPFLVPVVFGAAFEPVNQIAWILIAAQVPLAGATVLSFALVGSGHPSRPLVAVTLGLATAVGAIFGLYPVLGVEGIAVASLLGAVVTFICLLVEAQRISHVFSLRRSTRNQSAADAAER</sequence>
<keyword evidence="8" id="KW-1185">Reference proteome</keyword>
<keyword evidence="5 6" id="KW-0472">Membrane</keyword>
<feature type="transmembrane region" description="Helical" evidence="6">
    <location>
        <begin position="352"/>
        <end position="372"/>
    </location>
</feature>
<evidence type="ECO:0000256" key="6">
    <source>
        <dbReference type="SAM" id="Phobius"/>
    </source>
</evidence>
<dbReference type="EMBL" id="CP101990">
    <property type="protein sequence ID" value="UUI68423.1"/>
    <property type="molecule type" value="Genomic_DNA"/>
</dbReference>
<keyword evidence="2" id="KW-1003">Cell membrane</keyword>
<dbReference type="Pfam" id="PF01943">
    <property type="entry name" value="Polysacc_synt"/>
    <property type="match status" value="1"/>
</dbReference>
<feature type="transmembrane region" description="Helical" evidence="6">
    <location>
        <begin position="47"/>
        <end position="65"/>
    </location>
</feature>
<comment type="subcellular location">
    <subcellularLocation>
        <location evidence="1">Cell membrane</location>
        <topology evidence="1">Multi-pass membrane protein</topology>
    </subcellularLocation>
</comment>
<dbReference type="InterPro" id="IPR002797">
    <property type="entry name" value="Polysacc_synth"/>
</dbReference>
<dbReference type="PANTHER" id="PTHR30250">
    <property type="entry name" value="PST FAMILY PREDICTED COLANIC ACID TRANSPORTER"/>
    <property type="match status" value="1"/>
</dbReference>
<dbReference type="InterPro" id="IPR050833">
    <property type="entry name" value="Poly_Biosynth_Transport"/>
</dbReference>
<keyword evidence="3 6" id="KW-0812">Transmembrane</keyword>